<keyword evidence="2" id="KW-1185">Reference proteome</keyword>
<gene>
    <name evidence="1" type="ORF">RRG08_067059</name>
</gene>
<dbReference type="Proteomes" id="UP001283361">
    <property type="component" value="Unassembled WGS sequence"/>
</dbReference>
<protein>
    <submittedName>
        <fullName evidence="1">Uncharacterized protein</fullName>
    </submittedName>
</protein>
<reference evidence="1" key="1">
    <citation type="journal article" date="2023" name="G3 (Bethesda)">
        <title>A reference genome for the long-term kleptoplast-retaining sea slug Elysia crispata morphotype clarki.</title>
        <authorList>
            <person name="Eastman K.E."/>
            <person name="Pendleton A.L."/>
            <person name="Shaikh M.A."/>
            <person name="Suttiyut T."/>
            <person name="Ogas R."/>
            <person name="Tomko P."/>
            <person name="Gavelis G."/>
            <person name="Widhalm J.R."/>
            <person name="Wisecaver J.H."/>
        </authorList>
    </citation>
    <scope>NUCLEOTIDE SEQUENCE</scope>
    <source>
        <strain evidence="1">ECLA1</strain>
    </source>
</reference>
<name>A0AAE1EBC9_9GAST</name>
<sequence length="215" mass="24258">MARNVDELKPRYLTMRLPSKPTQPPQVRQAQDREKCRDNPHKCVSTLSQVRTAGVFDVHRKVSTSCPAFSRYRKVEPSLDRRRSAWALYVSGNGFSRPAGTRTSIKPQRLCVGVASLGIVHVHDSPTLWYTGKLPAEASRRSECCQDYEEERPVNRVDAWSMPADVTRRGLNRYDCDSSLEDRLELVSKNNLKVVIKSKAIMKRTTVILAGGGET</sequence>
<proteinExistence type="predicted"/>
<evidence type="ECO:0000313" key="2">
    <source>
        <dbReference type="Proteomes" id="UP001283361"/>
    </source>
</evidence>
<organism evidence="1 2">
    <name type="scientific">Elysia crispata</name>
    <name type="common">lettuce slug</name>
    <dbReference type="NCBI Taxonomy" id="231223"/>
    <lineage>
        <taxon>Eukaryota</taxon>
        <taxon>Metazoa</taxon>
        <taxon>Spiralia</taxon>
        <taxon>Lophotrochozoa</taxon>
        <taxon>Mollusca</taxon>
        <taxon>Gastropoda</taxon>
        <taxon>Heterobranchia</taxon>
        <taxon>Euthyneura</taxon>
        <taxon>Panpulmonata</taxon>
        <taxon>Sacoglossa</taxon>
        <taxon>Placobranchoidea</taxon>
        <taxon>Plakobranchidae</taxon>
        <taxon>Elysia</taxon>
    </lineage>
</organism>
<accession>A0AAE1EBC9</accession>
<comment type="caution">
    <text evidence="1">The sequence shown here is derived from an EMBL/GenBank/DDBJ whole genome shotgun (WGS) entry which is preliminary data.</text>
</comment>
<evidence type="ECO:0000313" key="1">
    <source>
        <dbReference type="EMBL" id="KAK3801256.1"/>
    </source>
</evidence>
<dbReference type="AlphaFoldDB" id="A0AAE1EBC9"/>
<dbReference type="EMBL" id="JAWDGP010000342">
    <property type="protein sequence ID" value="KAK3801256.1"/>
    <property type="molecule type" value="Genomic_DNA"/>
</dbReference>